<feature type="compositionally biased region" description="Basic residues" evidence="4">
    <location>
        <begin position="302"/>
        <end position="314"/>
    </location>
</feature>
<feature type="region of interest" description="Disordered" evidence="4">
    <location>
        <begin position="80"/>
        <end position="141"/>
    </location>
</feature>
<dbReference type="GO" id="GO:0000981">
    <property type="term" value="F:DNA-binding transcription factor activity, RNA polymerase II-specific"/>
    <property type="evidence" value="ECO:0007669"/>
    <property type="project" value="TreeGrafter"/>
</dbReference>
<evidence type="ECO:0000256" key="1">
    <source>
        <dbReference type="ARBA" id="ARBA00023125"/>
    </source>
</evidence>
<name>A0A427Y2I7_9TREE</name>
<keyword evidence="1 3" id="KW-0238">DNA-binding</keyword>
<dbReference type="PROSITE" id="PS50118">
    <property type="entry name" value="HMG_BOX_2"/>
    <property type="match status" value="1"/>
</dbReference>
<proteinExistence type="predicted"/>
<dbReference type="InterPro" id="IPR036910">
    <property type="entry name" value="HMG_box_dom_sf"/>
</dbReference>
<keyword evidence="7" id="KW-1185">Reference proteome</keyword>
<dbReference type="SUPFAM" id="SSF47095">
    <property type="entry name" value="HMG-box"/>
    <property type="match status" value="1"/>
</dbReference>
<keyword evidence="2 3" id="KW-0539">Nucleus</keyword>
<evidence type="ECO:0000313" key="6">
    <source>
        <dbReference type="EMBL" id="RSH85291.1"/>
    </source>
</evidence>
<feature type="region of interest" description="Disordered" evidence="4">
    <location>
        <begin position="422"/>
        <end position="475"/>
    </location>
</feature>
<organism evidence="6 7">
    <name type="scientific">Saitozyma podzolica</name>
    <dbReference type="NCBI Taxonomy" id="1890683"/>
    <lineage>
        <taxon>Eukaryota</taxon>
        <taxon>Fungi</taxon>
        <taxon>Dikarya</taxon>
        <taxon>Basidiomycota</taxon>
        <taxon>Agaricomycotina</taxon>
        <taxon>Tremellomycetes</taxon>
        <taxon>Tremellales</taxon>
        <taxon>Trimorphomycetaceae</taxon>
        <taxon>Saitozyma</taxon>
    </lineage>
</organism>
<dbReference type="EMBL" id="RSCD01000021">
    <property type="protein sequence ID" value="RSH85291.1"/>
    <property type="molecule type" value="Genomic_DNA"/>
</dbReference>
<dbReference type="Gene3D" id="1.10.30.10">
    <property type="entry name" value="High mobility group box domain"/>
    <property type="match status" value="1"/>
</dbReference>
<dbReference type="SMART" id="SM00398">
    <property type="entry name" value="HMG"/>
    <property type="match status" value="1"/>
</dbReference>
<dbReference type="STRING" id="1890683.A0A427Y2I7"/>
<feature type="compositionally biased region" description="Basic and acidic residues" evidence="4">
    <location>
        <begin position="429"/>
        <end position="438"/>
    </location>
</feature>
<dbReference type="GO" id="GO:0000978">
    <property type="term" value="F:RNA polymerase II cis-regulatory region sequence-specific DNA binding"/>
    <property type="evidence" value="ECO:0007669"/>
    <property type="project" value="TreeGrafter"/>
</dbReference>
<dbReference type="Pfam" id="PF00505">
    <property type="entry name" value="HMG_box"/>
    <property type="match status" value="1"/>
</dbReference>
<comment type="caution">
    <text evidence="6">The sequence shown here is derived from an EMBL/GenBank/DDBJ whole genome shotgun (WGS) entry which is preliminary data.</text>
</comment>
<accession>A0A427Y2I7</accession>
<feature type="region of interest" description="Disordered" evidence="4">
    <location>
        <begin position="274"/>
        <end position="314"/>
    </location>
</feature>
<evidence type="ECO:0000259" key="5">
    <source>
        <dbReference type="PROSITE" id="PS50118"/>
    </source>
</evidence>
<sequence>MSSTGPMEDFQAGVTEVDIVRLAREASGEDQRGGVSQPLIRLGERRVSLTASHDGSHKSHTSLHSVQSVGDVANANTMHTQTASGKLSSESPLSSLSSGWRKSSSISPAPTDLATGIQTPPNPQPAASTSPKTSPAPPVVPELTTDGVLMDTSLNVQIDPALMNLDDAASGEVTDVVTDKPLDLPATAEASKLRMENLTEAVGPFVTSPKGIQLRPIKTESLAEKWAVDTSAPPSASTGSPASSIGYSIPGLSPTASSFDYSRQSSVSDFPVLEGKASAESSESEYNPAGSGRRAGGVPPPKKSHARKQPPGHIKRARNAFILFRKHVTDTGLIPPSVEVKHQNISVVAAKMWREAPHEVRQKFQEQARLEKEEHQRLYPGYRYQPVFRRTDVIRRRVRKDPAEDEKVEAVAEALIKGKAGQELEEEIKDQMVQRSEAESDADSSRSSSSRRRRRDAGQLSKGALRAQRAQNRAKQMRQNLLGANLLDMSMYNAQAQQQRIAQHHAPAHGYQHGATHAHTHPGMQYAMAEAAYLPMGYDMDGRPVMSGGYMTGPESYTHDVYSDDVYRLPPIMGYDNPAAAGWDTDESGSEHWQASGSTGEEYIQMDPNGVFAAGGTSEFGEFGAGMEYRLPPLLDPGHLGMDINMDGTAGPSSLRPGENPGGQFAVARGPIDTATNVGAGGPGGFDAKGMDSRMREWVGEAQQTPSGHVMFNERLFDGALGTAGLGDEGLGAFDEAVQQTNDMPSW</sequence>
<protein>
    <recommendedName>
        <fullName evidence="5">HMG box domain-containing protein</fullName>
    </recommendedName>
</protein>
<dbReference type="Proteomes" id="UP000279259">
    <property type="component" value="Unassembled WGS sequence"/>
</dbReference>
<evidence type="ECO:0000313" key="7">
    <source>
        <dbReference type="Proteomes" id="UP000279259"/>
    </source>
</evidence>
<feature type="DNA-binding region" description="HMG box" evidence="3">
    <location>
        <begin position="314"/>
        <end position="383"/>
    </location>
</feature>
<reference evidence="6 7" key="1">
    <citation type="submission" date="2018-11" db="EMBL/GenBank/DDBJ databases">
        <title>Genome sequence of Saitozyma podzolica DSM 27192.</title>
        <authorList>
            <person name="Aliyu H."/>
            <person name="Gorte O."/>
            <person name="Ochsenreither K."/>
        </authorList>
    </citation>
    <scope>NUCLEOTIDE SEQUENCE [LARGE SCALE GENOMIC DNA]</scope>
    <source>
        <strain evidence="6 7">DSM 27192</strain>
    </source>
</reference>
<dbReference type="OrthoDB" id="6247875at2759"/>
<dbReference type="InterPro" id="IPR051356">
    <property type="entry name" value="SOX/SOX-like_TF"/>
</dbReference>
<feature type="compositionally biased region" description="Low complexity" evidence="4">
    <location>
        <begin position="84"/>
        <end position="107"/>
    </location>
</feature>
<evidence type="ECO:0000256" key="2">
    <source>
        <dbReference type="ARBA" id="ARBA00023242"/>
    </source>
</evidence>
<evidence type="ECO:0000256" key="3">
    <source>
        <dbReference type="PROSITE-ProRule" id="PRU00267"/>
    </source>
</evidence>
<dbReference type="InterPro" id="IPR009071">
    <property type="entry name" value="HMG_box_dom"/>
</dbReference>
<feature type="domain" description="HMG box" evidence="5">
    <location>
        <begin position="314"/>
        <end position="383"/>
    </location>
</feature>
<gene>
    <name evidence="6" type="ORF">EHS25_005098</name>
</gene>
<dbReference type="AlphaFoldDB" id="A0A427Y2I7"/>
<dbReference type="CDD" id="cd01389">
    <property type="entry name" value="HMG-box_ROX1-like"/>
    <property type="match status" value="1"/>
</dbReference>
<dbReference type="PANTHER" id="PTHR45789">
    <property type="entry name" value="FI18025P1"/>
    <property type="match status" value="1"/>
</dbReference>
<evidence type="ECO:0000256" key="4">
    <source>
        <dbReference type="SAM" id="MobiDB-lite"/>
    </source>
</evidence>
<dbReference type="PANTHER" id="PTHR45789:SF2">
    <property type="entry name" value="FI18025P1"/>
    <property type="match status" value="1"/>
</dbReference>
<dbReference type="GO" id="GO:0005634">
    <property type="term" value="C:nucleus"/>
    <property type="evidence" value="ECO:0007669"/>
    <property type="project" value="UniProtKB-UniRule"/>
</dbReference>